<comment type="subcellular location">
    <subcellularLocation>
        <location evidence="3">Nucleus</location>
    </subcellularLocation>
</comment>
<evidence type="ECO:0000256" key="10">
    <source>
        <dbReference type="ARBA" id="ARBA00022842"/>
    </source>
</evidence>
<dbReference type="GO" id="GO:0042276">
    <property type="term" value="P:error-prone translesion synthesis"/>
    <property type="evidence" value="ECO:0007669"/>
    <property type="project" value="TreeGrafter"/>
</dbReference>
<dbReference type="GO" id="GO:0005657">
    <property type="term" value="C:replication fork"/>
    <property type="evidence" value="ECO:0007669"/>
    <property type="project" value="TreeGrafter"/>
</dbReference>
<dbReference type="GO" id="GO:0003887">
    <property type="term" value="F:DNA-directed DNA polymerase activity"/>
    <property type="evidence" value="ECO:0007669"/>
    <property type="project" value="UniProtKB-EC"/>
</dbReference>
<dbReference type="PIRSF" id="PIRSF036603">
    <property type="entry name" value="DPol_eta"/>
    <property type="match status" value="1"/>
</dbReference>
<name>A0A7M7JRP1_VARDE</name>
<dbReference type="InterPro" id="IPR052230">
    <property type="entry name" value="DNA_polymerase_eta"/>
</dbReference>
<dbReference type="Gene3D" id="3.30.70.270">
    <property type="match status" value="1"/>
</dbReference>
<evidence type="ECO:0000256" key="14">
    <source>
        <dbReference type="ARBA" id="ARBA00049244"/>
    </source>
</evidence>
<dbReference type="Gene3D" id="3.40.1170.60">
    <property type="match status" value="1"/>
</dbReference>
<dbReference type="OMA" id="AKSKWIN"/>
<dbReference type="GO" id="GO:0006281">
    <property type="term" value="P:DNA repair"/>
    <property type="evidence" value="ECO:0007669"/>
    <property type="project" value="UniProtKB-KW"/>
</dbReference>
<keyword evidence="12" id="KW-0539">Nucleus</keyword>
<evidence type="ECO:0000256" key="3">
    <source>
        <dbReference type="ARBA" id="ARBA00004123"/>
    </source>
</evidence>
<keyword evidence="15" id="KW-0812">Transmembrane</keyword>
<keyword evidence="7" id="KW-0548">Nucleotidyltransferase</keyword>
<keyword evidence="15" id="KW-0472">Membrane</keyword>
<keyword evidence="10" id="KW-0460">Magnesium</keyword>
<evidence type="ECO:0000256" key="1">
    <source>
        <dbReference type="ARBA" id="ARBA00001936"/>
    </source>
</evidence>
<feature type="domain" description="UmuC" evidence="16">
    <location>
        <begin position="28"/>
        <end position="254"/>
    </location>
</feature>
<dbReference type="InterPro" id="IPR043502">
    <property type="entry name" value="DNA/RNA_pol_sf"/>
</dbReference>
<dbReference type="RefSeq" id="XP_022654627.1">
    <property type="nucleotide sequence ID" value="XM_022798892.1"/>
</dbReference>
<dbReference type="InterPro" id="IPR017961">
    <property type="entry name" value="DNA_pol_Y-fam_little_finger"/>
</dbReference>
<evidence type="ECO:0000256" key="9">
    <source>
        <dbReference type="ARBA" id="ARBA00022763"/>
    </source>
</evidence>
<evidence type="ECO:0000256" key="7">
    <source>
        <dbReference type="ARBA" id="ARBA00022695"/>
    </source>
</evidence>
<keyword evidence="18" id="KW-1185">Reference proteome</keyword>
<proteinExistence type="inferred from homology"/>
<evidence type="ECO:0000313" key="18">
    <source>
        <dbReference type="Proteomes" id="UP000594260"/>
    </source>
</evidence>
<reference evidence="17" key="1">
    <citation type="submission" date="2021-01" db="UniProtKB">
        <authorList>
            <consortium name="EnsemblMetazoa"/>
        </authorList>
    </citation>
    <scope>IDENTIFICATION</scope>
</reference>
<dbReference type="Pfam" id="PF11799">
    <property type="entry name" value="IMS_C"/>
    <property type="match status" value="1"/>
</dbReference>
<keyword evidence="6" id="KW-0808">Transferase</keyword>
<keyword evidence="15" id="KW-1133">Transmembrane helix</keyword>
<comment type="catalytic activity">
    <reaction evidence="14">
        <text>DNA(n) + a 2'-deoxyribonucleoside 5'-triphosphate = DNA(n+1) + diphosphate</text>
        <dbReference type="Rhea" id="RHEA:22508"/>
        <dbReference type="Rhea" id="RHEA-COMP:17339"/>
        <dbReference type="Rhea" id="RHEA-COMP:17340"/>
        <dbReference type="ChEBI" id="CHEBI:33019"/>
        <dbReference type="ChEBI" id="CHEBI:61560"/>
        <dbReference type="ChEBI" id="CHEBI:173112"/>
        <dbReference type="EC" id="2.7.7.7"/>
    </reaction>
</comment>
<evidence type="ECO:0000256" key="15">
    <source>
        <dbReference type="SAM" id="Phobius"/>
    </source>
</evidence>
<dbReference type="InterPro" id="IPR036775">
    <property type="entry name" value="DNA_pol_Y-fam_lit_finger_sf"/>
</dbReference>
<dbReference type="GO" id="GO:0003684">
    <property type="term" value="F:damaged DNA binding"/>
    <property type="evidence" value="ECO:0007669"/>
    <property type="project" value="InterPro"/>
</dbReference>
<evidence type="ECO:0000256" key="4">
    <source>
        <dbReference type="ARBA" id="ARBA00010945"/>
    </source>
</evidence>
<evidence type="ECO:0000256" key="12">
    <source>
        <dbReference type="ARBA" id="ARBA00023242"/>
    </source>
</evidence>
<keyword evidence="11" id="KW-0234">DNA repair</keyword>
<dbReference type="FunCoup" id="A0A7M7JRP1">
    <property type="interactions" value="1440"/>
</dbReference>
<dbReference type="RefSeq" id="XP_022654628.1">
    <property type="nucleotide sequence ID" value="XM_022798893.1"/>
</dbReference>
<dbReference type="GO" id="GO:0046872">
    <property type="term" value="F:metal ion binding"/>
    <property type="evidence" value="ECO:0007669"/>
    <property type="project" value="UniProtKB-KW"/>
</dbReference>
<keyword evidence="9" id="KW-0227">DNA damage</keyword>
<evidence type="ECO:0000259" key="16">
    <source>
        <dbReference type="PROSITE" id="PS50173"/>
    </source>
</evidence>
<dbReference type="PANTHER" id="PTHR45873">
    <property type="entry name" value="DNA POLYMERASE ETA"/>
    <property type="match status" value="1"/>
</dbReference>
<dbReference type="Proteomes" id="UP000594260">
    <property type="component" value="Unplaced"/>
</dbReference>
<accession>A0A7M7JRP1</accession>
<comment type="similarity">
    <text evidence="4">Belongs to the DNA polymerase type-Y family.</text>
</comment>
<dbReference type="FunFam" id="1.10.150.20:FF:000014">
    <property type="entry name" value="Polymerase (DNA directed), eta"/>
    <property type="match status" value="1"/>
</dbReference>
<dbReference type="Gene3D" id="3.30.1490.100">
    <property type="entry name" value="DNA polymerase, Y-family, little finger domain"/>
    <property type="match status" value="1"/>
</dbReference>
<dbReference type="GO" id="GO:0035861">
    <property type="term" value="C:site of double-strand break"/>
    <property type="evidence" value="ECO:0007669"/>
    <property type="project" value="TreeGrafter"/>
</dbReference>
<comment type="cofactor">
    <cofactor evidence="2">
        <name>Mg(2+)</name>
        <dbReference type="ChEBI" id="CHEBI:18420"/>
    </cofactor>
</comment>
<dbReference type="GO" id="GO:0005634">
    <property type="term" value="C:nucleus"/>
    <property type="evidence" value="ECO:0007669"/>
    <property type="project" value="UniProtKB-SubCell"/>
</dbReference>
<dbReference type="EnsemblMetazoa" id="XM_022798892">
    <property type="protein sequence ID" value="XP_022654627"/>
    <property type="gene ID" value="LOC111247667"/>
</dbReference>
<dbReference type="InterPro" id="IPR043128">
    <property type="entry name" value="Rev_trsase/Diguanyl_cyclase"/>
</dbReference>
<dbReference type="InParanoid" id="A0A7M7JRP1"/>
<dbReference type="KEGG" id="vde:111247667"/>
<dbReference type="SUPFAM" id="SSF100879">
    <property type="entry name" value="Lesion bypass DNA polymerase (Y-family), little finger domain"/>
    <property type="match status" value="1"/>
</dbReference>
<dbReference type="EC" id="2.7.7.7" evidence="5"/>
<evidence type="ECO:0000256" key="5">
    <source>
        <dbReference type="ARBA" id="ARBA00012417"/>
    </source>
</evidence>
<dbReference type="FunFam" id="3.40.1170.60:FF:000003">
    <property type="entry name" value="DNA polymerase eta"/>
    <property type="match status" value="1"/>
</dbReference>
<organism evidence="17 18">
    <name type="scientific">Varroa destructor</name>
    <name type="common">Honeybee mite</name>
    <dbReference type="NCBI Taxonomy" id="109461"/>
    <lineage>
        <taxon>Eukaryota</taxon>
        <taxon>Metazoa</taxon>
        <taxon>Ecdysozoa</taxon>
        <taxon>Arthropoda</taxon>
        <taxon>Chelicerata</taxon>
        <taxon>Arachnida</taxon>
        <taxon>Acari</taxon>
        <taxon>Parasitiformes</taxon>
        <taxon>Mesostigmata</taxon>
        <taxon>Gamasina</taxon>
        <taxon>Dermanyssoidea</taxon>
        <taxon>Varroidae</taxon>
        <taxon>Varroa</taxon>
    </lineage>
</organism>
<dbReference type="PROSITE" id="PS50173">
    <property type="entry name" value="UMUC"/>
    <property type="match status" value="1"/>
</dbReference>
<dbReference type="SUPFAM" id="SSF56672">
    <property type="entry name" value="DNA/RNA polymerases"/>
    <property type="match status" value="1"/>
</dbReference>
<dbReference type="AlphaFoldDB" id="A0A7M7JRP1"/>
<dbReference type="PANTHER" id="PTHR45873:SF1">
    <property type="entry name" value="DNA POLYMERASE ETA"/>
    <property type="match status" value="1"/>
</dbReference>
<sequence length="495" mass="54903">MATSSTSSRSHQNSGHINGLQEMLGRCIALIDMDCFYVQVEERLQPQNRGKPGVVVQYTGGVIAVNYEARAKGVKRGMRRSEAQALCPDLIFYYVPEARQKADLSRYRLAGREVLKVFCSFGATVECASIDEAYIDLTALVNREGNNEQPVSYGALGTAYVEGYDTNRDFLSNIDWKVRGGDAFLARGAEIMTQMRREVFLKTKFTCSAGISHNKVVAKLAAGLHKPNQLTVVPHSSVHKLFETVAVHKMRGLGGKLGEQVSEHLQVQTMAQLAEVSAAKLTSIFGTRTGMWLYELSHGVDHETVADRLLSKSIGCAKNFPGKTALMTVKDVSKWANSLCEEMEERLKLDQKTNQRVARLLTVSNGIQSRSIPLTGITFTKVFLYNSVMAGLSKLNVAPQGSGDWTPPIKMLSFIASKFEVLDKSANIMKYIGNTKKSTERAEAKSSTSSTIKGLYFCNVLSIQVTTHYVFPYIYIHIYIYICFVFAQLNHIIIN</sequence>
<comment type="cofactor">
    <cofactor evidence="1">
        <name>Mn(2+)</name>
        <dbReference type="ChEBI" id="CHEBI:29035"/>
    </cofactor>
</comment>
<evidence type="ECO:0000256" key="2">
    <source>
        <dbReference type="ARBA" id="ARBA00001946"/>
    </source>
</evidence>
<dbReference type="Gene3D" id="1.10.150.20">
    <property type="entry name" value="5' to 3' exonuclease, C-terminal subdomain"/>
    <property type="match status" value="1"/>
</dbReference>
<dbReference type="GeneID" id="111247667"/>
<feature type="transmembrane region" description="Helical" evidence="15">
    <location>
        <begin position="469"/>
        <end position="489"/>
    </location>
</feature>
<dbReference type="InterPro" id="IPR001126">
    <property type="entry name" value="UmuC"/>
</dbReference>
<evidence type="ECO:0000313" key="17">
    <source>
        <dbReference type="EnsemblMetazoa" id="XP_022654627"/>
    </source>
</evidence>
<dbReference type="Pfam" id="PF00817">
    <property type="entry name" value="IMS"/>
    <property type="match status" value="1"/>
</dbReference>
<evidence type="ECO:0000256" key="11">
    <source>
        <dbReference type="ARBA" id="ARBA00023204"/>
    </source>
</evidence>
<evidence type="ECO:0000256" key="13">
    <source>
        <dbReference type="ARBA" id="ARBA00044975"/>
    </source>
</evidence>
<dbReference type="Pfam" id="PF21704">
    <property type="entry name" value="POLH-Rev1_HhH"/>
    <property type="match status" value="1"/>
</dbReference>
<evidence type="ECO:0000256" key="8">
    <source>
        <dbReference type="ARBA" id="ARBA00022723"/>
    </source>
</evidence>
<protein>
    <recommendedName>
        <fullName evidence="13">DNA polymerase eta</fullName>
        <ecNumber evidence="5">2.7.7.7</ecNumber>
    </recommendedName>
</protein>
<dbReference type="GO" id="GO:0009411">
    <property type="term" value="P:response to UV"/>
    <property type="evidence" value="ECO:0007669"/>
    <property type="project" value="UniProtKB-ARBA"/>
</dbReference>
<dbReference type="EnsemblMetazoa" id="XM_022798893">
    <property type="protein sequence ID" value="XP_022654628"/>
    <property type="gene ID" value="LOC111247667"/>
</dbReference>
<keyword evidence="8" id="KW-0479">Metal-binding</keyword>
<evidence type="ECO:0000256" key="6">
    <source>
        <dbReference type="ARBA" id="ARBA00022679"/>
    </source>
</evidence>
<dbReference type="OrthoDB" id="5723at2759"/>